<reference evidence="2" key="1">
    <citation type="journal article" date="2023" name="G3 (Bethesda)">
        <title>Whole genome assemblies of Zophobas morio and Tenebrio molitor.</title>
        <authorList>
            <person name="Kaur S."/>
            <person name="Stinson S.A."/>
            <person name="diCenzo G.C."/>
        </authorList>
    </citation>
    <scope>NUCLEOTIDE SEQUENCE</scope>
    <source>
        <strain evidence="2">QUZm001</strain>
    </source>
</reference>
<gene>
    <name evidence="2" type="ORF">Zmor_009875</name>
</gene>
<sequence length="91" mass="10266">MFTERFKNKMNSPSGRVPGGYGGPLSARVLPSNAETRRRIHRIAAKLTTLLGRRIIVSQEARKAKYFYIALLLIILETDVPHTSISSALWR</sequence>
<dbReference type="Proteomes" id="UP001168821">
    <property type="component" value="Unassembled WGS sequence"/>
</dbReference>
<evidence type="ECO:0000313" key="2">
    <source>
        <dbReference type="EMBL" id="KAJ3658117.1"/>
    </source>
</evidence>
<keyword evidence="3" id="KW-1185">Reference proteome</keyword>
<proteinExistence type="predicted"/>
<accession>A0AA38MJ00</accession>
<dbReference type="AlphaFoldDB" id="A0AA38MJ00"/>
<evidence type="ECO:0000313" key="3">
    <source>
        <dbReference type="Proteomes" id="UP001168821"/>
    </source>
</evidence>
<protein>
    <submittedName>
        <fullName evidence="2">Uncharacterized protein</fullName>
    </submittedName>
</protein>
<feature type="region of interest" description="Disordered" evidence="1">
    <location>
        <begin position="1"/>
        <end position="24"/>
    </location>
</feature>
<dbReference type="EMBL" id="JALNTZ010000003">
    <property type="protein sequence ID" value="KAJ3658117.1"/>
    <property type="molecule type" value="Genomic_DNA"/>
</dbReference>
<organism evidence="2 3">
    <name type="scientific">Zophobas morio</name>
    <dbReference type="NCBI Taxonomy" id="2755281"/>
    <lineage>
        <taxon>Eukaryota</taxon>
        <taxon>Metazoa</taxon>
        <taxon>Ecdysozoa</taxon>
        <taxon>Arthropoda</taxon>
        <taxon>Hexapoda</taxon>
        <taxon>Insecta</taxon>
        <taxon>Pterygota</taxon>
        <taxon>Neoptera</taxon>
        <taxon>Endopterygota</taxon>
        <taxon>Coleoptera</taxon>
        <taxon>Polyphaga</taxon>
        <taxon>Cucujiformia</taxon>
        <taxon>Tenebrionidae</taxon>
        <taxon>Zophobas</taxon>
    </lineage>
</organism>
<evidence type="ECO:0000256" key="1">
    <source>
        <dbReference type="SAM" id="MobiDB-lite"/>
    </source>
</evidence>
<name>A0AA38MJ00_9CUCU</name>
<comment type="caution">
    <text evidence="2">The sequence shown here is derived from an EMBL/GenBank/DDBJ whole genome shotgun (WGS) entry which is preliminary data.</text>
</comment>